<comment type="caution">
    <text evidence="1">The sequence shown here is derived from an EMBL/GenBank/DDBJ whole genome shotgun (WGS) entry which is preliminary data.</text>
</comment>
<gene>
    <name evidence="1" type="ORF">AVEN_184965_1</name>
</gene>
<proteinExistence type="predicted"/>
<name>A0A4Y2S1C8_ARAVE</name>
<sequence length="99" mass="11134">MLEVLSAIALSRIKQAVLSGLFRNLIMVERFAFRSVGPHAISDRNDVCSSRSFRTSFVSLEVIVIFCCARSKSSDRHPIFLFMVFRFGSSLGSIPFWLG</sequence>
<reference evidence="1 2" key="1">
    <citation type="journal article" date="2019" name="Sci. Rep.">
        <title>Orb-weaving spider Araneus ventricosus genome elucidates the spidroin gene catalogue.</title>
        <authorList>
            <person name="Kono N."/>
            <person name="Nakamura H."/>
            <person name="Ohtoshi R."/>
            <person name="Moran D.A.P."/>
            <person name="Shinohara A."/>
            <person name="Yoshida Y."/>
            <person name="Fujiwara M."/>
            <person name="Mori M."/>
            <person name="Tomita M."/>
            <person name="Arakawa K."/>
        </authorList>
    </citation>
    <scope>NUCLEOTIDE SEQUENCE [LARGE SCALE GENOMIC DNA]</scope>
</reference>
<dbReference type="Proteomes" id="UP000499080">
    <property type="component" value="Unassembled WGS sequence"/>
</dbReference>
<dbReference type="AlphaFoldDB" id="A0A4Y2S1C8"/>
<organism evidence="1 2">
    <name type="scientific">Araneus ventricosus</name>
    <name type="common">Orbweaver spider</name>
    <name type="synonym">Epeira ventricosa</name>
    <dbReference type="NCBI Taxonomy" id="182803"/>
    <lineage>
        <taxon>Eukaryota</taxon>
        <taxon>Metazoa</taxon>
        <taxon>Ecdysozoa</taxon>
        <taxon>Arthropoda</taxon>
        <taxon>Chelicerata</taxon>
        <taxon>Arachnida</taxon>
        <taxon>Araneae</taxon>
        <taxon>Araneomorphae</taxon>
        <taxon>Entelegynae</taxon>
        <taxon>Araneoidea</taxon>
        <taxon>Araneidae</taxon>
        <taxon>Araneus</taxon>
    </lineage>
</organism>
<protein>
    <submittedName>
        <fullName evidence="1">Uncharacterized protein</fullName>
    </submittedName>
</protein>
<evidence type="ECO:0000313" key="1">
    <source>
        <dbReference type="EMBL" id="GBN81269.1"/>
    </source>
</evidence>
<dbReference type="EMBL" id="BGPR01019204">
    <property type="protein sequence ID" value="GBN81269.1"/>
    <property type="molecule type" value="Genomic_DNA"/>
</dbReference>
<evidence type="ECO:0000313" key="2">
    <source>
        <dbReference type="Proteomes" id="UP000499080"/>
    </source>
</evidence>
<accession>A0A4Y2S1C8</accession>
<keyword evidence="2" id="KW-1185">Reference proteome</keyword>